<evidence type="ECO:0000313" key="4">
    <source>
        <dbReference type="Proteomes" id="UP001172457"/>
    </source>
</evidence>
<evidence type="ECO:0000313" key="3">
    <source>
        <dbReference type="EMBL" id="KAJ9565403.1"/>
    </source>
</evidence>
<name>A0AA38U9X0_9ASTR</name>
<keyword evidence="2" id="KW-1133">Transmembrane helix</keyword>
<reference evidence="3" key="1">
    <citation type="submission" date="2023-03" db="EMBL/GenBank/DDBJ databases">
        <title>Chromosome-scale reference genome and RAD-based genetic map of yellow starthistle (Centaurea solstitialis) reveal putative structural variation and QTLs associated with invader traits.</title>
        <authorList>
            <person name="Reatini B."/>
            <person name="Cang F.A."/>
            <person name="Jiang Q."/>
            <person name="Mckibben M.T.W."/>
            <person name="Barker M.S."/>
            <person name="Rieseberg L.H."/>
            <person name="Dlugosch K.M."/>
        </authorList>
    </citation>
    <scope>NUCLEOTIDE SEQUENCE</scope>
    <source>
        <strain evidence="3">CAN-66</strain>
        <tissue evidence="3">Leaf</tissue>
    </source>
</reference>
<protein>
    <submittedName>
        <fullName evidence="3">Uncharacterized protein</fullName>
    </submittedName>
</protein>
<feature type="transmembrane region" description="Helical" evidence="2">
    <location>
        <begin position="140"/>
        <end position="159"/>
    </location>
</feature>
<keyword evidence="2" id="KW-0472">Membrane</keyword>
<evidence type="ECO:0000256" key="1">
    <source>
        <dbReference type="SAM" id="MobiDB-lite"/>
    </source>
</evidence>
<dbReference type="AlphaFoldDB" id="A0AA38U9X0"/>
<dbReference type="EMBL" id="JARYMX010000001">
    <property type="protein sequence ID" value="KAJ9565403.1"/>
    <property type="molecule type" value="Genomic_DNA"/>
</dbReference>
<accession>A0AA38U9X0</accession>
<dbReference type="Proteomes" id="UP001172457">
    <property type="component" value="Chromosome 1"/>
</dbReference>
<comment type="caution">
    <text evidence="3">The sequence shown here is derived from an EMBL/GenBank/DDBJ whole genome shotgun (WGS) entry which is preliminary data.</text>
</comment>
<evidence type="ECO:0000256" key="2">
    <source>
        <dbReference type="SAM" id="Phobius"/>
    </source>
</evidence>
<organism evidence="3 4">
    <name type="scientific">Centaurea solstitialis</name>
    <name type="common">yellow star-thistle</name>
    <dbReference type="NCBI Taxonomy" id="347529"/>
    <lineage>
        <taxon>Eukaryota</taxon>
        <taxon>Viridiplantae</taxon>
        <taxon>Streptophyta</taxon>
        <taxon>Embryophyta</taxon>
        <taxon>Tracheophyta</taxon>
        <taxon>Spermatophyta</taxon>
        <taxon>Magnoliopsida</taxon>
        <taxon>eudicotyledons</taxon>
        <taxon>Gunneridae</taxon>
        <taxon>Pentapetalae</taxon>
        <taxon>asterids</taxon>
        <taxon>campanulids</taxon>
        <taxon>Asterales</taxon>
        <taxon>Asteraceae</taxon>
        <taxon>Carduoideae</taxon>
        <taxon>Cardueae</taxon>
        <taxon>Centaureinae</taxon>
        <taxon>Centaurea</taxon>
    </lineage>
</organism>
<keyword evidence="4" id="KW-1185">Reference proteome</keyword>
<keyword evidence="2" id="KW-0812">Transmembrane</keyword>
<proteinExistence type="predicted"/>
<gene>
    <name evidence="3" type="ORF">OSB04_001369</name>
</gene>
<sequence length="160" mass="17426">MAHSVLRKVGVIKIRIVYGGGWRDDPIKIRIVSDRLVWVCRHRLALGLSAVGGNGQKIIGLGEPMSSYPTEAAAVFPWEPVGLLQNEGSPMSITCDTKLKMHVDDLWRNLAGANETSSKGSGTNLKQPVSNMSSNGRTSLIWEVMFMIVILSICTSTSIM</sequence>
<feature type="region of interest" description="Disordered" evidence="1">
    <location>
        <begin position="114"/>
        <end position="133"/>
    </location>
</feature>